<reference evidence="1 2" key="1">
    <citation type="submission" date="2019-05" db="EMBL/GenBank/DDBJ databases">
        <title>Draft genome sequence of Nonomuraea zeae DSM 100528.</title>
        <authorList>
            <person name="Saricaoglu S."/>
            <person name="Isik K."/>
        </authorList>
    </citation>
    <scope>NUCLEOTIDE SEQUENCE [LARGE SCALE GENOMIC DNA]</scope>
    <source>
        <strain evidence="1 2">DSM 100528</strain>
    </source>
</reference>
<protein>
    <submittedName>
        <fullName evidence="1">Uncharacterized protein</fullName>
    </submittedName>
</protein>
<dbReference type="AlphaFoldDB" id="A0A5S4FMK3"/>
<evidence type="ECO:0000313" key="1">
    <source>
        <dbReference type="EMBL" id="TMR21956.1"/>
    </source>
</evidence>
<dbReference type="InterPro" id="IPR016181">
    <property type="entry name" value="Acyl_CoA_acyltransferase"/>
</dbReference>
<proteinExistence type="predicted"/>
<dbReference type="Proteomes" id="UP000306628">
    <property type="component" value="Unassembled WGS sequence"/>
</dbReference>
<accession>A0A5S4FMK3</accession>
<evidence type="ECO:0000313" key="2">
    <source>
        <dbReference type="Proteomes" id="UP000306628"/>
    </source>
</evidence>
<dbReference type="RefSeq" id="WP_138696943.1">
    <property type="nucleotide sequence ID" value="NZ_JBHSAZ010000107.1"/>
</dbReference>
<sequence>MRIVFSECAPHYGAYVFPYQVWAFLEDGEPVGVAYEHGFLPGALDLSRFYLTRSVRVDLRRYTATGRVRYVERRCAGIGAELLDRKDFPWSDGWRRLADDYFDRQQINAQYRRKRFEEMLDSPFTTHVAAFTDRRDGSPAGLVPIYLGAGLSQYGIPVYDARHRDISIGNYMMSSALRELRSRGSRHCYLGSCYTAGDLYKTRFTGVEVFNGYSWSADRDELHFLLGHQDDLAGAHLLEYQPYVDAFCGADVASLRSRAIGRFTAA</sequence>
<gene>
    <name evidence="1" type="ORF">ETD85_50220</name>
</gene>
<name>A0A5S4FMK3_9ACTN</name>
<dbReference type="SUPFAM" id="SSF55729">
    <property type="entry name" value="Acyl-CoA N-acyltransferases (Nat)"/>
    <property type="match status" value="1"/>
</dbReference>
<organism evidence="1 2">
    <name type="scientific">Nonomuraea zeae</name>
    <dbReference type="NCBI Taxonomy" id="1642303"/>
    <lineage>
        <taxon>Bacteria</taxon>
        <taxon>Bacillati</taxon>
        <taxon>Actinomycetota</taxon>
        <taxon>Actinomycetes</taxon>
        <taxon>Streptosporangiales</taxon>
        <taxon>Streptosporangiaceae</taxon>
        <taxon>Nonomuraea</taxon>
    </lineage>
</organism>
<dbReference type="OrthoDB" id="5182302at2"/>
<keyword evidence="2" id="KW-1185">Reference proteome</keyword>
<dbReference type="EMBL" id="VCKX01000286">
    <property type="protein sequence ID" value="TMR21956.1"/>
    <property type="molecule type" value="Genomic_DNA"/>
</dbReference>
<comment type="caution">
    <text evidence="1">The sequence shown here is derived from an EMBL/GenBank/DDBJ whole genome shotgun (WGS) entry which is preliminary data.</text>
</comment>